<dbReference type="PROSITE" id="PS50850">
    <property type="entry name" value="MFS"/>
    <property type="match status" value="1"/>
</dbReference>
<evidence type="ECO:0000256" key="8">
    <source>
        <dbReference type="ARBA" id="ARBA00022989"/>
    </source>
</evidence>
<feature type="transmembrane region" description="Helical" evidence="13">
    <location>
        <begin position="163"/>
        <end position="183"/>
    </location>
</feature>
<evidence type="ECO:0000256" key="11">
    <source>
        <dbReference type="ARBA" id="ARBA00051074"/>
    </source>
</evidence>
<keyword evidence="16" id="KW-1185">Reference proteome</keyword>
<dbReference type="PRINTS" id="PR00171">
    <property type="entry name" value="SUGRTRNSPORT"/>
</dbReference>
<sequence>MKGAALVAIAATIGNFLQGWDNATIAGAIVYIKKDLALETTVEALVVAMSLIGATAITTCSGAISDWVGRRPMLIISSVLYLVSGLVMLWSPNVYVLCIARLLDGFGIGLAVTLVPIYISETAPSDIRGLLNTLPQFTGSGGMFLSYCMVFGMSLLPSPSWRLMLGVLSIPSLIYFVLTVFYLPESPRWLVSKGRMLEAKKVLQQLRGVEDVSGEMALLVEGLGIGGETSIEEYIIGPAYDLNDGDEDTEKDKIKLYGPEEGLSWIAKPVTGQSSLALVSRQGSLANQSMSLIDPLVTLFGSVHEKLPDTGSTRSMLFPNFGSMYSTADPRAKNEQWDEESLLRDSEGYMSDAAGGGDSDDNLHSPLISRQTTSVEKDMVPPASHGSTLSMRRHSPLVHGGGGETVGSTGIGGGWQLAWKWSEREGEDGKKEGGFKRIYLHEGVPVSQHGSLVSLPGVDIPPENEVIQAAALVSQPALFSKELMDKNNVGPAMVHPSETASKGPVWAALLEPGVKHALIVGIAIQILQQFSGINGVLYYTPQILEEAGVEVLLSNMGISSESASFLISAFTTLLMLPCIGVAMRLMDVSGRRRLLLTTIPVLIVALIILVIGNIVSMGSVIHAVISTTCVIVYFCCFVMAYGPIPNILCSEIFPTRVRGLCIAICSLFFWIGDIIITYTLPIMLSSIGLAGIFGIYGVVCVISWIFVFLKVPETKGMPLEVITEFFAVGARQAAEAKN</sequence>
<dbReference type="PANTHER" id="PTHR48020:SF35">
    <property type="entry name" value="SUGAR TRANSPORTER"/>
    <property type="match status" value="1"/>
</dbReference>
<dbReference type="InterPro" id="IPR036259">
    <property type="entry name" value="MFS_trans_sf"/>
</dbReference>
<comment type="caution">
    <text evidence="15">The sequence shown here is derived from an EMBL/GenBank/DDBJ whole genome shotgun (WGS) entry which is preliminary data.</text>
</comment>
<proteinExistence type="inferred from homology"/>
<feature type="transmembrane region" description="Helical" evidence="13">
    <location>
        <begin position="686"/>
        <end position="709"/>
    </location>
</feature>
<evidence type="ECO:0000256" key="5">
    <source>
        <dbReference type="ARBA" id="ARBA00022554"/>
    </source>
</evidence>
<evidence type="ECO:0000256" key="10">
    <source>
        <dbReference type="ARBA" id="ARBA00050663"/>
    </source>
</evidence>
<feature type="transmembrane region" description="Helical" evidence="13">
    <location>
        <begin position="44"/>
        <end position="65"/>
    </location>
</feature>
<comment type="catalytic activity">
    <reaction evidence="11">
        <text>sucrose(out) + H(+)(in) = sucrose(in) + H(+)(out)</text>
        <dbReference type="Rhea" id="RHEA:73211"/>
        <dbReference type="ChEBI" id="CHEBI:15378"/>
        <dbReference type="ChEBI" id="CHEBI:17992"/>
    </reaction>
    <physiologicalReaction direction="left-to-right" evidence="11">
        <dbReference type="Rhea" id="RHEA:73212"/>
    </physiologicalReaction>
</comment>
<feature type="compositionally biased region" description="Gly residues" evidence="12">
    <location>
        <begin position="399"/>
        <end position="409"/>
    </location>
</feature>
<feature type="transmembrane region" description="Helical" evidence="13">
    <location>
        <begin position="102"/>
        <end position="119"/>
    </location>
</feature>
<dbReference type="EMBL" id="BTGU01000005">
    <property type="protein sequence ID" value="GMN34703.1"/>
    <property type="molecule type" value="Genomic_DNA"/>
</dbReference>
<dbReference type="InterPro" id="IPR020846">
    <property type="entry name" value="MFS_dom"/>
</dbReference>
<dbReference type="InterPro" id="IPR005828">
    <property type="entry name" value="MFS_sugar_transport-like"/>
</dbReference>
<comment type="similarity">
    <text evidence="2">Belongs to the major facilitator superfamily. Sugar transporter (TC 2.A.1.1) family.</text>
</comment>
<accession>A0AA88CTT7</accession>
<evidence type="ECO:0000256" key="3">
    <source>
        <dbReference type="ARBA" id="ARBA00022448"/>
    </source>
</evidence>
<name>A0AA88CTT7_FICCA</name>
<evidence type="ECO:0000256" key="1">
    <source>
        <dbReference type="ARBA" id="ARBA00004128"/>
    </source>
</evidence>
<feature type="transmembrane region" description="Helical" evidence="13">
    <location>
        <begin position="71"/>
        <end position="90"/>
    </location>
</feature>
<evidence type="ECO:0000313" key="16">
    <source>
        <dbReference type="Proteomes" id="UP001187192"/>
    </source>
</evidence>
<dbReference type="InterPro" id="IPR050814">
    <property type="entry name" value="Myo-inositol_Transporter"/>
</dbReference>
<feature type="domain" description="Major facilitator superfamily (MFS) profile" evidence="14">
    <location>
        <begin position="7"/>
        <end position="715"/>
    </location>
</feature>
<feature type="region of interest" description="Disordered" evidence="12">
    <location>
        <begin position="371"/>
        <end position="409"/>
    </location>
</feature>
<dbReference type="FunFam" id="1.20.1250.20:FF:000108">
    <property type="entry name" value="Monosaccharide-sensing protein 2"/>
    <property type="match status" value="1"/>
</dbReference>
<dbReference type="FunFam" id="1.20.1250.20:FF:000103">
    <property type="entry name" value="monosaccharide-sensing protein 2"/>
    <property type="match status" value="1"/>
</dbReference>
<comment type="subcellular location">
    <subcellularLocation>
        <location evidence="1">Vacuole membrane</location>
        <topology evidence="1">Multi-pass membrane protein</topology>
    </subcellularLocation>
</comment>
<dbReference type="SUPFAM" id="SSF103473">
    <property type="entry name" value="MFS general substrate transporter"/>
    <property type="match status" value="1"/>
</dbReference>
<dbReference type="GO" id="GO:0022857">
    <property type="term" value="F:transmembrane transporter activity"/>
    <property type="evidence" value="ECO:0007669"/>
    <property type="project" value="InterPro"/>
</dbReference>
<keyword evidence="3" id="KW-0813">Transport</keyword>
<keyword evidence="9 13" id="KW-0472">Membrane</keyword>
<dbReference type="InterPro" id="IPR003663">
    <property type="entry name" value="Sugar/inositol_transpt"/>
</dbReference>
<dbReference type="Proteomes" id="UP001187192">
    <property type="component" value="Unassembled WGS sequence"/>
</dbReference>
<comment type="catalytic activity">
    <reaction evidence="10">
        <text>D-glucose(out) + H(+)(in) = D-glucose(in) + H(+)(out)</text>
        <dbReference type="Rhea" id="RHEA:73203"/>
        <dbReference type="ChEBI" id="CHEBI:4167"/>
        <dbReference type="ChEBI" id="CHEBI:15378"/>
    </reaction>
    <physiologicalReaction direction="left-to-right" evidence="10">
        <dbReference type="Rhea" id="RHEA:73204"/>
    </physiologicalReaction>
</comment>
<keyword evidence="4" id="KW-0597">Phosphoprotein</keyword>
<feature type="transmembrane region" description="Helical" evidence="13">
    <location>
        <begin position="594"/>
        <end position="614"/>
    </location>
</feature>
<evidence type="ECO:0000256" key="9">
    <source>
        <dbReference type="ARBA" id="ARBA00023136"/>
    </source>
</evidence>
<gene>
    <name evidence="15" type="ORF">TIFTF001_004826</name>
</gene>
<keyword evidence="7 13" id="KW-0812">Transmembrane</keyword>
<evidence type="ECO:0000256" key="7">
    <source>
        <dbReference type="ARBA" id="ARBA00022692"/>
    </source>
</evidence>
<dbReference type="AlphaFoldDB" id="A0AA88CTT7"/>
<evidence type="ECO:0000313" key="15">
    <source>
        <dbReference type="EMBL" id="GMN34703.1"/>
    </source>
</evidence>
<evidence type="ECO:0000256" key="6">
    <source>
        <dbReference type="ARBA" id="ARBA00022597"/>
    </source>
</evidence>
<evidence type="ECO:0000256" key="13">
    <source>
        <dbReference type="SAM" id="Phobius"/>
    </source>
</evidence>
<dbReference type="GO" id="GO:0009705">
    <property type="term" value="C:plant-type vacuole membrane"/>
    <property type="evidence" value="ECO:0007669"/>
    <property type="project" value="UniProtKB-ARBA"/>
</dbReference>
<keyword evidence="6" id="KW-0762">Sugar transport</keyword>
<keyword evidence="8 13" id="KW-1133">Transmembrane helix</keyword>
<dbReference type="PROSITE" id="PS00217">
    <property type="entry name" value="SUGAR_TRANSPORT_2"/>
    <property type="match status" value="1"/>
</dbReference>
<reference evidence="15" key="1">
    <citation type="submission" date="2023-07" db="EMBL/GenBank/DDBJ databases">
        <title>draft genome sequence of fig (Ficus carica).</title>
        <authorList>
            <person name="Takahashi T."/>
            <person name="Nishimura K."/>
        </authorList>
    </citation>
    <scope>NUCLEOTIDE SEQUENCE</scope>
</reference>
<dbReference type="Pfam" id="PF00083">
    <property type="entry name" value="Sugar_tr"/>
    <property type="match status" value="2"/>
</dbReference>
<dbReference type="InterPro" id="IPR005829">
    <property type="entry name" value="Sugar_transporter_CS"/>
</dbReference>
<keyword evidence="5" id="KW-0926">Vacuole</keyword>
<evidence type="ECO:0000256" key="2">
    <source>
        <dbReference type="ARBA" id="ARBA00010992"/>
    </source>
</evidence>
<feature type="transmembrane region" description="Helical" evidence="13">
    <location>
        <begin position="660"/>
        <end position="680"/>
    </location>
</feature>
<dbReference type="Gene3D" id="1.20.1250.20">
    <property type="entry name" value="MFS general substrate transporter like domains"/>
    <property type="match status" value="2"/>
</dbReference>
<feature type="transmembrane region" description="Helical" evidence="13">
    <location>
        <begin position="563"/>
        <end position="582"/>
    </location>
</feature>
<organism evidence="15 16">
    <name type="scientific">Ficus carica</name>
    <name type="common">Common fig</name>
    <dbReference type="NCBI Taxonomy" id="3494"/>
    <lineage>
        <taxon>Eukaryota</taxon>
        <taxon>Viridiplantae</taxon>
        <taxon>Streptophyta</taxon>
        <taxon>Embryophyta</taxon>
        <taxon>Tracheophyta</taxon>
        <taxon>Spermatophyta</taxon>
        <taxon>Magnoliopsida</taxon>
        <taxon>eudicotyledons</taxon>
        <taxon>Gunneridae</taxon>
        <taxon>Pentapetalae</taxon>
        <taxon>rosids</taxon>
        <taxon>fabids</taxon>
        <taxon>Rosales</taxon>
        <taxon>Moraceae</taxon>
        <taxon>Ficeae</taxon>
        <taxon>Ficus</taxon>
    </lineage>
</organism>
<feature type="transmembrane region" description="Helical" evidence="13">
    <location>
        <begin position="620"/>
        <end position="640"/>
    </location>
</feature>
<evidence type="ECO:0000259" key="14">
    <source>
        <dbReference type="PROSITE" id="PS50850"/>
    </source>
</evidence>
<dbReference type="PANTHER" id="PTHR48020">
    <property type="entry name" value="PROTON MYO-INOSITOL COTRANSPORTER"/>
    <property type="match status" value="1"/>
</dbReference>
<dbReference type="PROSITE" id="PS00216">
    <property type="entry name" value="SUGAR_TRANSPORT_1"/>
    <property type="match status" value="1"/>
</dbReference>
<evidence type="ECO:0000256" key="4">
    <source>
        <dbReference type="ARBA" id="ARBA00022553"/>
    </source>
</evidence>
<feature type="transmembrane region" description="Helical" evidence="13">
    <location>
        <begin position="139"/>
        <end position="156"/>
    </location>
</feature>
<evidence type="ECO:0000256" key="12">
    <source>
        <dbReference type="SAM" id="MobiDB-lite"/>
    </source>
</evidence>
<protein>
    <recommendedName>
        <fullName evidence="14">Major facilitator superfamily (MFS) profile domain-containing protein</fullName>
    </recommendedName>
</protein>